<organism evidence="1 2">
    <name type="scientific">Scortum barcoo</name>
    <name type="common">barcoo grunter</name>
    <dbReference type="NCBI Taxonomy" id="214431"/>
    <lineage>
        <taxon>Eukaryota</taxon>
        <taxon>Metazoa</taxon>
        <taxon>Chordata</taxon>
        <taxon>Craniata</taxon>
        <taxon>Vertebrata</taxon>
        <taxon>Euteleostomi</taxon>
        <taxon>Actinopterygii</taxon>
        <taxon>Neopterygii</taxon>
        <taxon>Teleostei</taxon>
        <taxon>Neoteleostei</taxon>
        <taxon>Acanthomorphata</taxon>
        <taxon>Eupercaria</taxon>
        <taxon>Centrarchiformes</taxon>
        <taxon>Terapontoidei</taxon>
        <taxon>Terapontidae</taxon>
        <taxon>Scortum</taxon>
    </lineage>
</organism>
<proteinExistence type="predicted"/>
<dbReference type="EMBL" id="CM041540">
    <property type="protein sequence ID" value="KAI3366325.1"/>
    <property type="molecule type" value="Genomic_DNA"/>
</dbReference>
<name>A0ACB8WF60_9TELE</name>
<keyword evidence="2" id="KW-1185">Reference proteome</keyword>
<dbReference type="Proteomes" id="UP000831701">
    <property type="component" value="Chromosome 10"/>
</dbReference>
<evidence type="ECO:0000313" key="2">
    <source>
        <dbReference type="Proteomes" id="UP000831701"/>
    </source>
</evidence>
<sequence length="132" mass="14999">MRCLLAPAGGLLLREAGLLLRRRSRSGPLLLLGVAVCLFYQTRSGPQPADPRCASEDLQETRRLISALEVSGRQVWSQPPPRRRAVVLTGRHLLWDTEVQLYQQVLQQMDYEVQLSRYAETSSFLRTNHVSQ</sequence>
<evidence type="ECO:0000313" key="1">
    <source>
        <dbReference type="EMBL" id="KAI3366325.1"/>
    </source>
</evidence>
<accession>A0ACB8WF60</accession>
<reference evidence="1" key="1">
    <citation type="submission" date="2022-04" db="EMBL/GenBank/DDBJ databases">
        <title>Jade perch genome.</title>
        <authorList>
            <person name="Chao B."/>
        </authorList>
    </citation>
    <scope>NUCLEOTIDE SEQUENCE</scope>
    <source>
        <strain evidence="1">CB-2022</strain>
    </source>
</reference>
<gene>
    <name evidence="1" type="ORF">L3Q82_000433</name>
</gene>
<comment type="caution">
    <text evidence="1">The sequence shown here is derived from an EMBL/GenBank/DDBJ whole genome shotgun (WGS) entry which is preliminary data.</text>
</comment>
<protein>
    <submittedName>
        <fullName evidence="1">Uncharacterized protein</fullName>
    </submittedName>
</protein>